<dbReference type="AlphaFoldDB" id="C1HCR2"/>
<evidence type="ECO:0000256" key="2">
    <source>
        <dbReference type="ARBA" id="ARBA00022516"/>
    </source>
</evidence>
<keyword evidence="13" id="KW-1185">Reference proteome</keyword>
<feature type="transmembrane region" description="Helical" evidence="10">
    <location>
        <begin position="188"/>
        <end position="208"/>
    </location>
</feature>
<evidence type="ECO:0000256" key="5">
    <source>
        <dbReference type="ARBA" id="ARBA00022832"/>
    </source>
</evidence>
<dbReference type="GO" id="GO:0019367">
    <property type="term" value="P:fatty acid elongation, saturated fatty acid"/>
    <property type="evidence" value="ECO:0007669"/>
    <property type="project" value="TreeGrafter"/>
</dbReference>
<dbReference type="GO" id="GO:0005789">
    <property type="term" value="C:endoplasmic reticulum membrane"/>
    <property type="evidence" value="ECO:0007669"/>
    <property type="project" value="TreeGrafter"/>
</dbReference>
<evidence type="ECO:0000256" key="10">
    <source>
        <dbReference type="RuleBase" id="RU361115"/>
    </source>
</evidence>
<dbReference type="HOGENOM" id="CLU_017661_2_0_1"/>
<dbReference type="GeneID" id="9092753"/>
<dbReference type="PANTHER" id="PTHR11157:SF169">
    <property type="entry name" value="ELONGATION OF FATTY ACIDS PROTEIN"/>
    <property type="match status" value="1"/>
</dbReference>
<evidence type="ECO:0000313" key="13">
    <source>
        <dbReference type="Proteomes" id="UP000002059"/>
    </source>
</evidence>
<keyword evidence="5 10" id="KW-0276">Fatty acid metabolism</keyword>
<dbReference type="Pfam" id="PF01151">
    <property type="entry name" value="ELO"/>
    <property type="match status" value="1"/>
</dbReference>
<keyword evidence="6 10" id="KW-1133">Transmembrane helix</keyword>
<evidence type="ECO:0000256" key="11">
    <source>
        <dbReference type="SAM" id="MobiDB-lite"/>
    </source>
</evidence>
<dbReference type="OMA" id="WNQGLAY"/>
<comment type="catalytic activity">
    <reaction evidence="10">
        <text>an acyl-CoA + malonyl-CoA + H(+) = a 3-oxoacyl-CoA + CO2 + CoA</text>
        <dbReference type="Rhea" id="RHEA:50252"/>
        <dbReference type="ChEBI" id="CHEBI:15378"/>
        <dbReference type="ChEBI" id="CHEBI:16526"/>
        <dbReference type="ChEBI" id="CHEBI:57287"/>
        <dbReference type="ChEBI" id="CHEBI:57384"/>
        <dbReference type="ChEBI" id="CHEBI:58342"/>
        <dbReference type="ChEBI" id="CHEBI:90726"/>
    </reaction>
    <physiologicalReaction direction="left-to-right" evidence="10">
        <dbReference type="Rhea" id="RHEA:50253"/>
    </physiologicalReaction>
</comment>
<dbReference type="PANTHER" id="PTHR11157">
    <property type="entry name" value="FATTY ACID ACYL TRANSFERASE-RELATED"/>
    <property type="match status" value="1"/>
</dbReference>
<dbReference type="EMBL" id="KN294028">
    <property type="protein sequence ID" value="EEH38826.1"/>
    <property type="molecule type" value="Genomic_DNA"/>
</dbReference>
<keyword evidence="8 10" id="KW-0472">Membrane</keyword>
<keyword evidence="2 10" id="KW-0444">Lipid biosynthesis</keyword>
<keyword evidence="3 10" id="KW-0808">Transferase</keyword>
<protein>
    <recommendedName>
        <fullName evidence="10">Elongation of fatty acids protein</fullName>
        <ecNumber evidence="10">2.3.1.-</ecNumber>
    </recommendedName>
</protein>
<dbReference type="STRING" id="502779.C1HCR2"/>
<dbReference type="OrthoDB" id="10259681at2759"/>
<evidence type="ECO:0000256" key="7">
    <source>
        <dbReference type="ARBA" id="ARBA00023098"/>
    </source>
</evidence>
<gene>
    <name evidence="12" type="ORF">PAAG_08553</name>
</gene>
<sequence>MSSSVYLSLPPSSFFKFPPSPLPETIPPPTVAKPTWYQPFNIPADLYRKALAPQVPLTIAALYATSVVLMNRVNKKRGYKPWALGKTTAFKAFVILHNVFLAVYSAWTFAGMIRAFYHTWPERGEKYNVVRVADALCKINGPRGLGNAAFYDPAQKKWTMISPEYRLGPGGVPDSTDVGRLWNEGLAFLGWLFYLSKFYEVFDTAIILAKGKRSSTLQTYHHAGAMMCMWAGIRYMATPIWIFPLFNSAIHAMMYLYYTLTALSIRVPVTIKRSLTSLQITQFVFGSTLAACYILISYTFPIGVPRSVAMTSLASAISDAVTAVAVAPNDTVGGMSPWLKKLALRAAGAEGVAEHVLNSNGELFGVDGRQAAQALLAKQETRYVLEPRTFTCLDTSGQTFALSLNILYLLPLTFLFVRFFVRSYLRRTSQGAKHPTHAHAAEKAGMDALKGVTREIRNAVIEMHGDDGSVLETDSGIGTPHPEAYEANVDDIMTYKQLKAERKEAAIDKHPSPPQLAHPSSAESTPQPVRMNRVAGSTQGWQRSHSKAKGYEEADLIGF</sequence>
<keyword evidence="9 10" id="KW-0275">Fatty acid biosynthesis</keyword>
<dbReference type="GO" id="GO:0034626">
    <property type="term" value="P:fatty acid elongation, polyunsaturated fatty acid"/>
    <property type="evidence" value="ECO:0007669"/>
    <property type="project" value="TreeGrafter"/>
</dbReference>
<keyword evidence="7 10" id="KW-0443">Lipid metabolism</keyword>
<feature type="transmembrane region" description="Helical" evidence="10">
    <location>
        <begin position="400"/>
        <end position="421"/>
    </location>
</feature>
<evidence type="ECO:0000256" key="1">
    <source>
        <dbReference type="ARBA" id="ARBA00004141"/>
    </source>
</evidence>
<proteinExistence type="inferred from homology"/>
<accession>C1HCR2</accession>
<feature type="transmembrane region" description="Helical" evidence="10">
    <location>
        <begin position="220"/>
        <end position="243"/>
    </location>
</feature>
<evidence type="ECO:0000256" key="9">
    <source>
        <dbReference type="ARBA" id="ARBA00023160"/>
    </source>
</evidence>
<evidence type="ECO:0000256" key="4">
    <source>
        <dbReference type="ARBA" id="ARBA00022692"/>
    </source>
</evidence>
<keyword evidence="4 10" id="KW-0812">Transmembrane</keyword>
<dbReference type="Proteomes" id="UP000002059">
    <property type="component" value="Partially assembled WGS sequence"/>
</dbReference>
<reference evidence="12 13" key="1">
    <citation type="journal article" date="2011" name="PLoS Genet.">
        <title>Comparative genomic analysis of human fungal pathogens causing paracoccidioidomycosis.</title>
        <authorList>
            <person name="Desjardins C.A."/>
            <person name="Champion M.D."/>
            <person name="Holder J.W."/>
            <person name="Muszewska A."/>
            <person name="Goldberg J."/>
            <person name="Bailao A.M."/>
            <person name="Brigido M.M."/>
            <person name="Ferreira M.E."/>
            <person name="Garcia A.M."/>
            <person name="Grynberg M."/>
            <person name="Gujja S."/>
            <person name="Heiman D.I."/>
            <person name="Henn M.R."/>
            <person name="Kodira C.D."/>
            <person name="Leon-Narvaez H."/>
            <person name="Longo L.V."/>
            <person name="Ma L.J."/>
            <person name="Malavazi I."/>
            <person name="Matsuo A.L."/>
            <person name="Morais F.V."/>
            <person name="Pereira M."/>
            <person name="Rodriguez-Brito S."/>
            <person name="Sakthikumar S."/>
            <person name="Salem-Izacc S.M."/>
            <person name="Sykes S.M."/>
            <person name="Teixeira M.M."/>
            <person name="Vallejo M.C."/>
            <person name="Walter M.E."/>
            <person name="Yandava C."/>
            <person name="Young S."/>
            <person name="Zeng Q."/>
            <person name="Zucker J."/>
            <person name="Felipe M.S."/>
            <person name="Goldman G.H."/>
            <person name="Haas B.J."/>
            <person name="McEwen J.G."/>
            <person name="Nino-Vega G."/>
            <person name="Puccia R."/>
            <person name="San-Blas G."/>
            <person name="Soares C.M."/>
            <person name="Birren B.W."/>
            <person name="Cuomo C.A."/>
        </authorList>
    </citation>
    <scope>NUCLEOTIDE SEQUENCE [LARGE SCALE GENOMIC DNA]</scope>
    <source>
        <strain evidence="13">ATCC MYA-826 / Pb01</strain>
    </source>
</reference>
<name>C1HCR2_PARBA</name>
<feature type="transmembrane region" description="Helical" evidence="10">
    <location>
        <begin position="92"/>
        <end position="117"/>
    </location>
</feature>
<feature type="region of interest" description="Disordered" evidence="11">
    <location>
        <begin position="505"/>
        <end position="559"/>
    </location>
</feature>
<dbReference type="GO" id="GO:0030148">
    <property type="term" value="P:sphingolipid biosynthetic process"/>
    <property type="evidence" value="ECO:0007669"/>
    <property type="project" value="TreeGrafter"/>
</dbReference>
<evidence type="ECO:0000256" key="3">
    <source>
        <dbReference type="ARBA" id="ARBA00022679"/>
    </source>
</evidence>
<dbReference type="GO" id="GO:0034625">
    <property type="term" value="P:fatty acid elongation, monounsaturated fatty acid"/>
    <property type="evidence" value="ECO:0007669"/>
    <property type="project" value="TreeGrafter"/>
</dbReference>
<dbReference type="InterPro" id="IPR002076">
    <property type="entry name" value="ELO_fam"/>
</dbReference>
<evidence type="ECO:0000313" key="12">
    <source>
        <dbReference type="EMBL" id="EEH38826.1"/>
    </source>
</evidence>
<comment type="subcellular location">
    <subcellularLocation>
        <location evidence="1">Membrane</location>
        <topology evidence="1">Multi-pass membrane protein</topology>
    </subcellularLocation>
</comment>
<dbReference type="VEuPathDB" id="FungiDB:PAAG_08553"/>
<evidence type="ECO:0000256" key="6">
    <source>
        <dbReference type="ARBA" id="ARBA00022989"/>
    </source>
</evidence>
<feature type="transmembrane region" description="Helical" evidence="10">
    <location>
        <begin position="51"/>
        <end position="71"/>
    </location>
</feature>
<comment type="similarity">
    <text evidence="10">Belongs to the ELO family.</text>
</comment>
<evidence type="ECO:0000256" key="8">
    <source>
        <dbReference type="ARBA" id="ARBA00023136"/>
    </source>
</evidence>
<dbReference type="RefSeq" id="XP_002789556.1">
    <property type="nucleotide sequence ID" value="XM_002789510.1"/>
</dbReference>
<organism evidence="12 13">
    <name type="scientific">Paracoccidioides lutzii (strain ATCC MYA-826 / Pb01)</name>
    <name type="common">Paracoccidioides brasiliensis</name>
    <dbReference type="NCBI Taxonomy" id="502779"/>
    <lineage>
        <taxon>Eukaryota</taxon>
        <taxon>Fungi</taxon>
        <taxon>Dikarya</taxon>
        <taxon>Ascomycota</taxon>
        <taxon>Pezizomycotina</taxon>
        <taxon>Eurotiomycetes</taxon>
        <taxon>Eurotiomycetidae</taxon>
        <taxon>Onygenales</taxon>
        <taxon>Ajellomycetaceae</taxon>
        <taxon>Paracoccidioides</taxon>
    </lineage>
</organism>
<feature type="transmembrane region" description="Helical" evidence="10">
    <location>
        <begin position="283"/>
        <end position="304"/>
    </location>
</feature>
<dbReference type="GO" id="GO:0042761">
    <property type="term" value="P:very long-chain fatty acid biosynthetic process"/>
    <property type="evidence" value="ECO:0007669"/>
    <property type="project" value="TreeGrafter"/>
</dbReference>
<feature type="transmembrane region" description="Helical" evidence="10">
    <location>
        <begin position="249"/>
        <end position="271"/>
    </location>
</feature>
<dbReference type="KEGG" id="pbl:PAAG_08553"/>
<dbReference type="GO" id="GO:0009922">
    <property type="term" value="F:fatty acid elongase activity"/>
    <property type="evidence" value="ECO:0007669"/>
    <property type="project" value="InterPro"/>
</dbReference>
<dbReference type="eggNOG" id="KOG3071">
    <property type="taxonomic scope" value="Eukaryota"/>
</dbReference>
<dbReference type="EC" id="2.3.1.-" evidence="10"/>